<evidence type="ECO:0000313" key="5">
    <source>
        <dbReference type="Proteomes" id="UP000791440"/>
    </source>
</evidence>
<dbReference type="OrthoDB" id="6625994at2759"/>
<gene>
    <name evidence="4" type="ORF">O3G_MSEX008687</name>
</gene>
<dbReference type="EMBL" id="AJ973454">
    <property type="protein sequence ID" value="CAJ01501.1"/>
    <property type="molecule type" value="mRNA"/>
</dbReference>
<evidence type="ECO:0000313" key="4">
    <source>
        <dbReference type="EMBL" id="KAG6454391.1"/>
    </source>
</evidence>
<reference evidence="2" key="1">
    <citation type="journal article" date="1999" name="Insect Mol. Biol.">
        <title>Diversity of odourant binding proteins revealed by an expressed sequence tag project on male Manduca sexta moth antennae.</title>
        <authorList>
            <person name="Robertson H.M."/>
            <person name="Martos R."/>
            <person name="Sears C.R."/>
            <person name="Todres E.Z."/>
            <person name="Walden K.K.O."/>
            <person name="Nardi J.B."/>
        </authorList>
    </citation>
    <scope>NUCLEOTIDE SEQUENCE</scope>
</reference>
<dbReference type="PANTHER" id="PTHR11257">
    <property type="entry name" value="CHEMOSENSORY PROTEIN-RELATED"/>
    <property type="match status" value="1"/>
</dbReference>
<dbReference type="AlphaFoldDB" id="Q9U503"/>
<dbReference type="EMBL" id="AF117585">
    <property type="protein sequence ID" value="AAF16707.1"/>
    <property type="molecule type" value="mRNA"/>
</dbReference>
<feature type="signal peptide" evidence="1">
    <location>
        <begin position="1"/>
        <end position="18"/>
    </location>
</feature>
<reference evidence="4" key="4">
    <citation type="submission" date="2020-12" db="EMBL/GenBank/DDBJ databases">
        <authorList>
            <person name="Kanost M."/>
        </authorList>
    </citation>
    <scope>NUCLEOTIDE SEQUENCE</scope>
</reference>
<proteinExistence type="evidence at transcript level"/>
<dbReference type="Proteomes" id="UP000791440">
    <property type="component" value="Unassembled WGS sequence"/>
</dbReference>
<feature type="chain" id="PRO_5010848293" evidence="1">
    <location>
        <begin position="19"/>
        <end position="126"/>
    </location>
</feature>
<name>Q9U503_MANSE</name>
<keyword evidence="5" id="KW-1185">Reference proteome</keyword>
<organism evidence="2">
    <name type="scientific">Manduca sexta</name>
    <name type="common">Tobacco hawkmoth</name>
    <name type="synonym">Tobacco hornworm</name>
    <dbReference type="NCBI Taxonomy" id="7130"/>
    <lineage>
        <taxon>Eukaryota</taxon>
        <taxon>Metazoa</taxon>
        <taxon>Ecdysozoa</taxon>
        <taxon>Arthropoda</taxon>
        <taxon>Hexapoda</taxon>
        <taxon>Insecta</taxon>
        <taxon>Pterygota</taxon>
        <taxon>Neoptera</taxon>
        <taxon>Endopterygota</taxon>
        <taxon>Lepidoptera</taxon>
        <taxon>Glossata</taxon>
        <taxon>Ditrysia</taxon>
        <taxon>Bombycoidea</taxon>
        <taxon>Sphingidae</taxon>
        <taxon>Sphinginae</taxon>
        <taxon>Sphingini</taxon>
        <taxon>Manduca</taxon>
    </lineage>
</organism>
<dbReference type="InterPro" id="IPR005055">
    <property type="entry name" value="A10/PebIII"/>
</dbReference>
<evidence type="ECO:0000313" key="3">
    <source>
        <dbReference type="EMBL" id="CAJ01501.1"/>
    </source>
</evidence>
<dbReference type="SUPFAM" id="SSF100910">
    <property type="entry name" value="Chemosensory protein Csp2"/>
    <property type="match status" value="1"/>
</dbReference>
<evidence type="ECO:0000256" key="1">
    <source>
        <dbReference type="SAM" id="SignalP"/>
    </source>
</evidence>
<dbReference type="PANTHER" id="PTHR11257:SF12">
    <property type="entry name" value="EJACULATORY BULB-SPECIFIC PROTEIN 3-RELATED"/>
    <property type="match status" value="1"/>
</dbReference>
<evidence type="ECO:0000313" key="2">
    <source>
        <dbReference type="EMBL" id="AAF16707.1"/>
    </source>
</evidence>
<keyword evidence="1" id="KW-0732">Signal</keyword>
<protein>
    <submittedName>
        <fullName evidence="2">Sensory appendage protein 3</fullName>
    </submittedName>
</protein>
<reference evidence="4" key="3">
    <citation type="journal article" date="2016" name="Insect Biochem. Mol. Biol.">
        <title>Multifaceted biological insights from a draft genome sequence of the tobacco hornworm moth, Manduca sexta.</title>
        <authorList>
            <person name="Kanost M.R."/>
            <person name="Arrese E.L."/>
            <person name="Cao X."/>
            <person name="Chen Y.R."/>
            <person name="Chellapilla S."/>
            <person name="Goldsmith M.R."/>
            <person name="Grosse-Wilde E."/>
            <person name="Heckel D.G."/>
            <person name="Herndon N."/>
            <person name="Jiang H."/>
            <person name="Papanicolaou A."/>
            <person name="Qu J."/>
            <person name="Soulages J.L."/>
            <person name="Vogel H."/>
            <person name="Walters J."/>
            <person name="Waterhouse R.M."/>
            <person name="Ahn S.J."/>
            <person name="Almeida F.C."/>
            <person name="An C."/>
            <person name="Aqrawi P."/>
            <person name="Bretschneider A."/>
            <person name="Bryant W.B."/>
            <person name="Bucks S."/>
            <person name="Chao H."/>
            <person name="Chevignon G."/>
            <person name="Christen J.M."/>
            <person name="Clarke D.F."/>
            <person name="Dittmer N.T."/>
            <person name="Ferguson L.C.F."/>
            <person name="Garavelou S."/>
            <person name="Gordon K.H.J."/>
            <person name="Gunaratna R.T."/>
            <person name="Han Y."/>
            <person name="Hauser F."/>
            <person name="He Y."/>
            <person name="Heidel-Fischer H."/>
            <person name="Hirsh A."/>
            <person name="Hu Y."/>
            <person name="Jiang H."/>
            <person name="Kalra D."/>
            <person name="Klinner C."/>
            <person name="Konig C."/>
            <person name="Kovar C."/>
            <person name="Kroll A.R."/>
            <person name="Kuwar S.S."/>
            <person name="Lee S.L."/>
            <person name="Lehman R."/>
            <person name="Li K."/>
            <person name="Li Z."/>
            <person name="Liang H."/>
            <person name="Lovelace S."/>
            <person name="Lu Z."/>
            <person name="Mansfield J.H."/>
            <person name="McCulloch K.J."/>
            <person name="Mathew T."/>
            <person name="Morton B."/>
            <person name="Muzny D.M."/>
            <person name="Neunemann D."/>
            <person name="Ongeri F."/>
            <person name="Pauchet Y."/>
            <person name="Pu L.L."/>
            <person name="Pyrousis I."/>
            <person name="Rao X.J."/>
            <person name="Redding A."/>
            <person name="Roesel C."/>
            <person name="Sanchez-Gracia A."/>
            <person name="Schaack S."/>
            <person name="Shukla A."/>
            <person name="Tetreau G."/>
            <person name="Wang Y."/>
            <person name="Xiong G.H."/>
            <person name="Traut W."/>
            <person name="Walsh T.K."/>
            <person name="Worley K.C."/>
            <person name="Wu D."/>
            <person name="Wu W."/>
            <person name="Wu Y.Q."/>
            <person name="Zhang X."/>
            <person name="Zou Z."/>
            <person name="Zucker H."/>
            <person name="Briscoe A.D."/>
            <person name="Burmester T."/>
            <person name="Clem R.J."/>
            <person name="Feyereisen R."/>
            <person name="Grimmelikhuijzen C.J.P."/>
            <person name="Hamodrakas S.J."/>
            <person name="Hansson B.S."/>
            <person name="Huguet E."/>
            <person name="Jermiin L.S."/>
            <person name="Lan Q."/>
            <person name="Lehman H.K."/>
            <person name="Lorenzen M."/>
            <person name="Merzendorfer H."/>
            <person name="Michalopoulos I."/>
            <person name="Morton D.B."/>
            <person name="Muthukrishnan S."/>
            <person name="Oakeshott J.G."/>
            <person name="Palmer W."/>
            <person name="Park Y."/>
            <person name="Passarelli A.L."/>
            <person name="Rozas J."/>
            <person name="Schwartz L.M."/>
            <person name="Smith W."/>
            <person name="Southgate A."/>
            <person name="Vilcinskas A."/>
            <person name="Vogt R."/>
            <person name="Wang P."/>
            <person name="Werren J."/>
            <person name="Yu X.Q."/>
            <person name="Zhou J.J."/>
            <person name="Brown S.J."/>
            <person name="Scherer S.E."/>
            <person name="Richards S."/>
            <person name="Blissard G.W."/>
        </authorList>
    </citation>
    <scope>NUCLEOTIDE SEQUENCE</scope>
</reference>
<reference evidence="3" key="2">
    <citation type="submission" date="2005-06" db="EMBL/GenBank/DDBJ databases">
        <title>Evolution and expression of a gene family with putative functions in insect chemoreception, revealed by genome and EST analysis.</title>
        <authorList>
            <person name="Kan Y.C."/>
            <person name="Antoniw J."/>
            <person name="Field L.M."/>
            <person name="Pickett J.A."/>
            <person name="Zhou J.J."/>
        </authorList>
    </citation>
    <scope>NUCLEOTIDE SEQUENCE</scope>
</reference>
<accession>Q9U503</accession>
<sequence length="126" mass="14788">MKTFVALCLLSVVAVTLARPDHYTDRYDNVNLDEILDNHRVLVPYIKCILDQGKCAPDAKELKEHIREALETECSKCTNAQKNGTRRVIQHLINHEPEYWQELGDKYDPERKYTVKYEKELREIKA</sequence>
<dbReference type="Pfam" id="PF03392">
    <property type="entry name" value="OS-D"/>
    <property type="match status" value="1"/>
</dbReference>
<dbReference type="Gene3D" id="1.10.2080.10">
    <property type="entry name" value="Insect odorant-binding protein A10/Ejaculatory bulb-specific protein 3"/>
    <property type="match status" value="1"/>
</dbReference>
<dbReference type="EMBL" id="JH668466">
    <property type="protein sequence ID" value="KAG6454391.1"/>
    <property type="molecule type" value="Genomic_DNA"/>
</dbReference>
<dbReference type="InterPro" id="IPR036682">
    <property type="entry name" value="OS_D_A10/PebIII_sf"/>
</dbReference>